<dbReference type="PANTHER" id="PTHR23200:SF48">
    <property type="entry name" value="METALLO-BETA-LACTAMASE DOMAIN-CONTAINING PROTEIN 1"/>
    <property type="match status" value="1"/>
</dbReference>
<keyword evidence="1" id="KW-0732">Signal</keyword>
<gene>
    <name evidence="3" type="primary">LOC113468274</name>
</gene>
<accession>A0A3Q0IX92</accession>
<reference evidence="3" key="1">
    <citation type="submission" date="2025-08" db="UniProtKB">
        <authorList>
            <consortium name="RefSeq"/>
        </authorList>
    </citation>
    <scope>IDENTIFICATION</scope>
</reference>
<evidence type="ECO:0000313" key="2">
    <source>
        <dbReference type="Proteomes" id="UP000079169"/>
    </source>
</evidence>
<dbReference type="Proteomes" id="UP000079169">
    <property type="component" value="Unplaced"/>
</dbReference>
<dbReference type="KEGG" id="dci:113468274"/>
<dbReference type="Gene3D" id="3.60.15.10">
    <property type="entry name" value="Ribonuclease Z/Hydroxyacylglutathione hydrolase-like"/>
    <property type="match status" value="1"/>
</dbReference>
<evidence type="ECO:0000256" key="1">
    <source>
        <dbReference type="SAM" id="SignalP"/>
    </source>
</evidence>
<name>A0A3Q0IX92_DIACI</name>
<dbReference type="RefSeq" id="XP_026680852.1">
    <property type="nucleotide sequence ID" value="XM_026825051.1"/>
</dbReference>
<dbReference type="AlphaFoldDB" id="A0A3Q0IX92"/>
<dbReference type="PANTHER" id="PTHR23200">
    <property type="entry name" value="METALLO-BETA-LACTAMASE DOMAIN-CONTAINING PROTEIN 1"/>
    <property type="match status" value="1"/>
</dbReference>
<organism evidence="2 3">
    <name type="scientific">Diaphorina citri</name>
    <name type="common">Asian citrus psyllid</name>
    <dbReference type="NCBI Taxonomy" id="121845"/>
    <lineage>
        <taxon>Eukaryota</taxon>
        <taxon>Metazoa</taxon>
        <taxon>Ecdysozoa</taxon>
        <taxon>Arthropoda</taxon>
        <taxon>Hexapoda</taxon>
        <taxon>Insecta</taxon>
        <taxon>Pterygota</taxon>
        <taxon>Neoptera</taxon>
        <taxon>Paraneoptera</taxon>
        <taxon>Hemiptera</taxon>
        <taxon>Sternorrhyncha</taxon>
        <taxon>Psylloidea</taxon>
        <taxon>Psyllidae</taxon>
        <taxon>Diaphorininae</taxon>
        <taxon>Diaphorina</taxon>
    </lineage>
</organism>
<protein>
    <submittedName>
        <fullName evidence="3">Metallo-beta-lactamase domain-containing protein 1-like</fullName>
    </submittedName>
</protein>
<dbReference type="InterPro" id="IPR039344">
    <property type="entry name" value="MBLAC1"/>
</dbReference>
<feature type="chain" id="PRO_5017985937" evidence="1">
    <location>
        <begin position="23"/>
        <end position="79"/>
    </location>
</feature>
<evidence type="ECO:0000313" key="3">
    <source>
        <dbReference type="RefSeq" id="XP_026680852.1"/>
    </source>
</evidence>
<sequence>MHRRWWRSRHLFGLGRLIAVTGDLFERVEDLQDESLWLELAGSEDEELQRTNRDKILLLADFIVPGHGPMFKVKHGTLI</sequence>
<dbReference type="GeneID" id="113468274"/>
<dbReference type="InterPro" id="IPR036866">
    <property type="entry name" value="RibonucZ/Hydroxyglut_hydro"/>
</dbReference>
<feature type="signal peptide" evidence="1">
    <location>
        <begin position="1"/>
        <end position="22"/>
    </location>
</feature>
<proteinExistence type="predicted"/>
<dbReference type="PaxDb" id="121845-A0A3Q0IX92"/>
<keyword evidence="2" id="KW-1185">Reference proteome</keyword>